<accession>A0A369BDI4</accession>
<comment type="caution">
    <text evidence="1">The sequence shown here is derived from an EMBL/GenBank/DDBJ whole genome shotgun (WGS) entry which is preliminary data.</text>
</comment>
<evidence type="ECO:0008006" key="3">
    <source>
        <dbReference type="Google" id="ProtNLM"/>
    </source>
</evidence>
<reference evidence="1 2" key="1">
    <citation type="submission" date="2018-07" db="EMBL/GenBank/DDBJ databases">
        <title>Genomic Encyclopedia of Type Strains, Phase IV (KMG-IV): sequencing the most valuable type-strain genomes for metagenomic binning, comparative biology and taxonomic classification.</title>
        <authorList>
            <person name="Goeker M."/>
        </authorList>
    </citation>
    <scope>NUCLEOTIDE SEQUENCE [LARGE SCALE GENOMIC DNA]</scope>
    <source>
        <strain evidence="1 2">DSM 27016</strain>
    </source>
</reference>
<evidence type="ECO:0000313" key="1">
    <source>
        <dbReference type="EMBL" id="RCX19461.1"/>
    </source>
</evidence>
<protein>
    <recommendedName>
        <fullName evidence="3">Glycosyl transferase family 1</fullName>
    </recommendedName>
</protein>
<dbReference type="AlphaFoldDB" id="A0A369BDI4"/>
<dbReference type="EMBL" id="QPJT01000003">
    <property type="protein sequence ID" value="RCX19461.1"/>
    <property type="molecule type" value="Genomic_DNA"/>
</dbReference>
<sequence>MPSNSICGKIAFLSTYPPRECGLATFTQDLITAIDNMGIIDTNVIAVNNIENYAYDNKVIDEETGACYDGLNEKGLNYNQGSESIISYGIAFMEISRKVKLITEVGHWLKRDVF</sequence>
<gene>
    <name evidence="1" type="ORF">DFR58_103208</name>
</gene>
<evidence type="ECO:0000313" key="2">
    <source>
        <dbReference type="Proteomes" id="UP000253034"/>
    </source>
</evidence>
<proteinExistence type="predicted"/>
<dbReference type="Proteomes" id="UP000253034">
    <property type="component" value="Unassembled WGS sequence"/>
</dbReference>
<keyword evidence="2" id="KW-1185">Reference proteome</keyword>
<organism evidence="1 2">
    <name type="scientific">Anaerobacterium chartisolvens</name>
    <dbReference type="NCBI Taxonomy" id="1297424"/>
    <lineage>
        <taxon>Bacteria</taxon>
        <taxon>Bacillati</taxon>
        <taxon>Bacillota</taxon>
        <taxon>Clostridia</taxon>
        <taxon>Eubacteriales</taxon>
        <taxon>Oscillospiraceae</taxon>
        <taxon>Anaerobacterium</taxon>
    </lineage>
</organism>
<name>A0A369BDI4_9FIRM</name>